<comment type="caution">
    <text evidence="2">The sequence shown here is derived from an EMBL/GenBank/DDBJ whole genome shotgun (WGS) entry which is preliminary data.</text>
</comment>
<evidence type="ECO:0000313" key="2">
    <source>
        <dbReference type="EMBL" id="MRX76847.1"/>
    </source>
</evidence>
<feature type="transmembrane region" description="Helical" evidence="1">
    <location>
        <begin position="219"/>
        <end position="242"/>
    </location>
</feature>
<organism evidence="2 3">
    <name type="scientific">Pedobacter petrophilus</name>
    <dbReference type="NCBI Taxonomy" id="1908241"/>
    <lineage>
        <taxon>Bacteria</taxon>
        <taxon>Pseudomonadati</taxon>
        <taxon>Bacteroidota</taxon>
        <taxon>Sphingobacteriia</taxon>
        <taxon>Sphingobacteriales</taxon>
        <taxon>Sphingobacteriaceae</taxon>
        <taxon>Pedobacter</taxon>
    </lineage>
</organism>
<dbReference type="Pfam" id="PF12040">
    <property type="entry name" value="DUF3526"/>
    <property type="match status" value="1"/>
</dbReference>
<gene>
    <name evidence="2" type="ORF">GJU39_12180</name>
</gene>
<feature type="transmembrane region" description="Helical" evidence="1">
    <location>
        <begin position="190"/>
        <end position="212"/>
    </location>
</feature>
<accession>A0A7K0FZ31</accession>
<feature type="transmembrane region" description="Helical" evidence="1">
    <location>
        <begin position="28"/>
        <end position="47"/>
    </location>
</feature>
<sequence length="470" mass="53668">MHQGGLKQYNYMKKSTYNLEFKLFFRNHSAWIGIIVLLLTGFAGLYFGKSFIANQKAVIEKAAVLQKKNTLENIEHFNKDIGLIFFHNKFSSANLPDQWAAFANGQRDVNPYLISVTMLAVEGQLYDTDINNPVSMLLGNMDLSFVYIFLFPLVIIAFTYNLISEQQENGVWSLLKSQSNELAKVIWQKFLIRIAAVFTVAFLLLVLAIIYLQLPIDTTLFAVTGLIVLYLAFWFAVSIFIISLGKSSSYNASALVAIWVAICIVIPASLNLLLTQKYSVPEALQNVINQREGYHEKWDLPKEVTMKPFFEHYPQLKKYPFPADKSFSWFWYYGMQQMGDDQALKSRLAVADKLAARQRFTNIAALFFPTIQTQLTVNELAGSDLGAHLEFQQAVRNYHEQIRLHFYPAIFQEQDIASTDIKTVGLKAFMIPKVQDWSRLLPLLIWTLIFSLIAFKNLKSNALIKNAQSV</sequence>
<name>A0A7K0FZ31_9SPHI</name>
<proteinExistence type="predicted"/>
<keyword evidence="1" id="KW-1133">Transmembrane helix</keyword>
<dbReference type="Proteomes" id="UP000487757">
    <property type="component" value="Unassembled WGS sequence"/>
</dbReference>
<feature type="transmembrane region" description="Helical" evidence="1">
    <location>
        <begin position="254"/>
        <end position="274"/>
    </location>
</feature>
<evidence type="ECO:0000256" key="1">
    <source>
        <dbReference type="SAM" id="Phobius"/>
    </source>
</evidence>
<protein>
    <submittedName>
        <fullName evidence="2">DUF3526 domain-containing protein</fullName>
    </submittedName>
</protein>
<dbReference type="EMBL" id="WKKH01000016">
    <property type="protein sequence ID" value="MRX76847.1"/>
    <property type="molecule type" value="Genomic_DNA"/>
</dbReference>
<feature type="transmembrane region" description="Helical" evidence="1">
    <location>
        <begin position="437"/>
        <end position="455"/>
    </location>
</feature>
<keyword evidence="1" id="KW-0812">Transmembrane</keyword>
<feature type="transmembrane region" description="Helical" evidence="1">
    <location>
        <begin position="145"/>
        <end position="163"/>
    </location>
</feature>
<dbReference type="InterPro" id="IPR021913">
    <property type="entry name" value="DUF3526"/>
</dbReference>
<reference evidence="2 3" key="1">
    <citation type="submission" date="2019-11" db="EMBL/GenBank/DDBJ databases">
        <title>Pedobacter petrophilus genome.</title>
        <authorList>
            <person name="Feldbauer M.J."/>
            <person name="Newman J.D."/>
        </authorList>
    </citation>
    <scope>NUCLEOTIDE SEQUENCE [LARGE SCALE GENOMIC DNA]</scope>
    <source>
        <strain evidence="2 3">LMG 29686</strain>
    </source>
</reference>
<evidence type="ECO:0000313" key="3">
    <source>
        <dbReference type="Proteomes" id="UP000487757"/>
    </source>
</evidence>
<keyword evidence="1" id="KW-0472">Membrane</keyword>
<dbReference type="OrthoDB" id="6016419at2"/>
<dbReference type="PANTHER" id="PTHR43471">
    <property type="entry name" value="ABC TRANSPORTER PERMEASE"/>
    <property type="match status" value="1"/>
</dbReference>
<dbReference type="AlphaFoldDB" id="A0A7K0FZ31"/>
<keyword evidence="3" id="KW-1185">Reference proteome</keyword>